<accession>A0AAV1CNP4</accession>
<keyword evidence="3" id="KW-0808">Transferase</keyword>
<feature type="compositionally biased region" description="Low complexity" evidence="9">
    <location>
        <begin position="102"/>
        <end position="112"/>
    </location>
</feature>
<feature type="compositionally biased region" description="Polar residues" evidence="9">
    <location>
        <begin position="90"/>
        <end position="101"/>
    </location>
</feature>
<dbReference type="CDD" id="cd16667">
    <property type="entry name" value="RING-H2_RNF126-like"/>
    <property type="match status" value="1"/>
</dbReference>
<dbReference type="InterPro" id="IPR001841">
    <property type="entry name" value="Znf_RING"/>
</dbReference>
<evidence type="ECO:0000256" key="2">
    <source>
        <dbReference type="ARBA" id="ARBA00012483"/>
    </source>
</evidence>
<evidence type="ECO:0000256" key="1">
    <source>
        <dbReference type="ARBA" id="ARBA00000900"/>
    </source>
</evidence>
<feature type="region of interest" description="Disordered" evidence="9">
    <location>
        <begin position="256"/>
        <end position="304"/>
    </location>
</feature>
<reference evidence="11" key="1">
    <citation type="submission" date="2023-03" db="EMBL/GenBank/DDBJ databases">
        <authorList>
            <person name="Julca I."/>
        </authorList>
    </citation>
    <scope>NUCLEOTIDE SEQUENCE</scope>
</reference>
<dbReference type="Gene3D" id="3.30.40.10">
    <property type="entry name" value="Zinc/RING finger domain, C3HC4 (zinc finger)"/>
    <property type="match status" value="1"/>
</dbReference>
<dbReference type="AlphaFoldDB" id="A0AAV1CNP4"/>
<dbReference type="GO" id="GO:0016567">
    <property type="term" value="P:protein ubiquitination"/>
    <property type="evidence" value="ECO:0007669"/>
    <property type="project" value="TreeGrafter"/>
</dbReference>
<feature type="compositionally biased region" description="Gly residues" evidence="9">
    <location>
        <begin position="290"/>
        <end position="304"/>
    </location>
</feature>
<gene>
    <name evidence="11" type="ORF">OLC1_LOCUS7596</name>
</gene>
<keyword evidence="4" id="KW-0479">Metal-binding</keyword>
<dbReference type="GO" id="GO:0061630">
    <property type="term" value="F:ubiquitin protein ligase activity"/>
    <property type="evidence" value="ECO:0007669"/>
    <property type="project" value="UniProtKB-EC"/>
</dbReference>
<evidence type="ECO:0000313" key="11">
    <source>
        <dbReference type="EMBL" id="CAI9096981.1"/>
    </source>
</evidence>
<dbReference type="EMBL" id="OX459119">
    <property type="protein sequence ID" value="CAI9096981.1"/>
    <property type="molecule type" value="Genomic_DNA"/>
</dbReference>
<sequence length="304" mass="33017">MSNAGVTVAGGGPQLYFCHQCDRTVTINVSPTSDLVCPTCQSGFVEEFENPRSPEPTFSPDMLFSHGDPFSQIFELFASRSFRPIDPLNPRSQAIPQRSGTGPSAASSFSSGPDDFNPANYLMNLLMSRRAHGVNFEFVVEGQPGGSFSNIPNIGDYFLGPGFEQLIQQLSENDPNRYGTPPAAKSAVEGLPDVKVDEAMMKSELAQCAVCKDDFELGVEVKQMPCKHAYHKDCIIPWLELHNSCPVCRYELPTDDPDYENRDRGNSGDSSGSEPTRPNGRQFTISLPWGLGGFGSTSRGGGSN</sequence>
<evidence type="ECO:0000256" key="9">
    <source>
        <dbReference type="SAM" id="MobiDB-lite"/>
    </source>
</evidence>
<evidence type="ECO:0000313" key="12">
    <source>
        <dbReference type="Proteomes" id="UP001161247"/>
    </source>
</evidence>
<evidence type="ECO:0000256" key="8">
    <source>
        <dbReference type="PROSITE-ProRule" id="PRU00175"/>
    </source>
</evidence>
<keyword evidence="6" id="KW-0833">Ubl conjugation pathway</keyword>
<name>A0AAV1CNP4_OLDCO</name>
<dbReference type="Pfam" id="PF13639">
    <property type="entry name" value="zf-RING_2"/>
    <property type="match status" value="1"/>
</dbReference>
<evidence type="ECO:0000256" key="4">
    <source>
        <dbReference type="ARBA" id="ARBA00022723"/>
    </source>
</evidence>
<dbReference type="SUPFAM" id="SSF57850">
    <property type="entry name" value="RING/U-box"/>
    <property type="match status" value="1"/>
</dbReference>
<dbReference type="EC" id="2.3.2.27" evidence="2"/>
<evidence type="ECO:0000256" key="6">
    <source>
        <dbReference type="ARBA" id="ARBA00022786"/>
    </source>
</evidence>
<dbReference type="PANTHER" id="PTHR15710:SF161">
    <property type="entry name" value="E3 UBIQUITIN-PROTEIN LIGASE RING1-LIKE"/>
    <property type="match status" value="1"/>
</dbReference>
<dbReference type="PANTHER" id="PTHR15710">
    <property type="entry name" value="E3 UBIQUITIN-PROTEIN LIGASE PRAJA"/>
    <property type="match status" value="1"/>
</dbReference>
<keyword evidence="7" id="KW-0862">Zinc</keyword>
<keyword evidence="12" id="KW-1185">Reference proteome</keyword>
<evidence type="ECO:0000256" key="3">
    <source>
        <dbReference type="ARBA" id="ARBA00022679"/>
    </source>
</evidence>
<keyword evidence="5 8" id="KW-0863">Zinc-finger</keyword>
<comment type="catalytic activity">
    <reaction evidence="1">
        <text>S-ubiquitinyl-[E2 ubiquitin-conjugating enzyme]-L-cysteine + [acceptor protein]-L-lysine = [E2 ubiquitin-conjugating enzyme]-L-cysteine + N(6)-ubiquitinyl-[acceptor protein]-L-lysine.</text>
        <dbReference type="EC" id="2.3.2.27"/>
    </reaction>
</comment>
<dbReference type="SMART" id="SM00184">
    <property type="entry name" value="RING"/>
    <property type="match status" value="1"/>
</dbReference>
<dbReference type="Pfam" id="PF14369">
    <property type="entry name" value="Zn_ribbon_19"/>
    <property type="match status" value="1"/>
</dbReference>
<dbReference type="GO" id="GO:0005737">
    <property type="term" value="C:cytoplasm"/>
    <property type="evidence" value="ECO:0007669"/>
    <property type="project" value="TreeGrafter"/>
</dbReference>
<dbReference type="GO" id="GO:0008270">
    <property type="term" value="F:zinc ion binding"/>
    <property type="evidence" value="ECO:0007669"/>
    <property type="project" value="UniProtKB-KW"/>
</dbReference>
<protein>
    <recommendedName>
        <fullName evidence="2">RING-type E3 ubiquitin transferase</fullName>
        <ecNumber evidence="2">2.3.2.27</ecNumber>
    </recommendedName>
</protein>
<feature type="compositionally biased region" description="Polar residues" evidence="9">
    <location>
        <begin position="274"/>
        <end position="285"/>
    </location>
</feature>
<dbReference type="PROSITE" id="PS50089">
    <property type="entry name" value="ZF_RING_2"/>
    <property type="match status" value="1"/>
</dbReference>
<feature type="domain" description="RING-type" evidence="10">
    <location>
        <begin position="208"/>
        <end position="249"/>
    </location>
</feature>
<evidence type="ECO:0000256" key="5">
    <source>
        <dbReference type="ARBA" id="ARBA00022771"/>
    </source>
</evidence>
<dbReference type="InterPro" id="IPR013083">
    <property type="entry name" value="Znf_RING/FYVE/PHD"/>
</dbReference>
<evidence type="ECO:0000256" key="7">
    <source>
        <dbReference type="ARBA" id="ARBA00022833"/>
    </source>
</evidence>
<dbReference type="FunFam" id="3.30.40.10:FF:000022">
    <property type="entry name" value="E3 ubiquitin-protein ligase RING1-like"/>
    <property type="match status" value="1"/>
</dbReference>
<evidence type="ECO:0000259" key="10">
    <source>
        <dbReference type="PROSITE" id="PS50089"/>
    </source>
</evidence>
<feature type="region of interest" description="Disordered" evidence="9">
    <location>
        <begin position="87"/>
        <end position="112"/>
    </location>
</feature>
<dbReference type="InterPro" id="IPR039525">
    <property type="entry name" value="RNF126-like_zinc-ribbon"/>
</dbReference>
<dbReference type="Proteomes" id="UP001161247">
    <property type="component" value="Chromosome 2"/>
</dbReference>
<organism evidence="11 12">
    <name type="scientific">Oldenlandia corymbosa var. corymbosa</name>
    <dbReference type="NCBI Taxonomy" id="529605"/>
    <lineage>
        <taxon>Eukaryota</taxon>
        <taxon>Viridiplantae</taxon>
        <taxon>Streptophyta</taxon>
        <taxon>Embryophyta</taxon>
        <taxon>Tracheophyta</taxon>
        <taxon>Spermatophyta</taxon>
        <taxon>Magnoliopsida</taxon>
        <taxon>eudicotyledons</taxon>
        <taxon>Gunneridae</taxon>
        <taxon>Pentapetalae</taxon>
        <taxon>asterids</taxon>
        <taxon>lamiids</taxon>
        <taxon>Gentianales</taxon>
        <taxon>Rubiaceae</taxon>
        <taxon>Rubioideae</taxon>
        <taxon>Spermacoceae</taxon>
        <taxon>Hedyotis-Oldenlandia complex</taxon>
        <taxon>Oldenlandia</taxon>
    </lineage>
</organism>
<proteinExistence type="predicted"/>